<keyword evidence="2" id="KW-1185">Reference proteome</keyword>
<proteinExistence type="predicted"/>
<dbReference type="AlphaFoldDB" id="A0A238ZW89"/>
<dbReference type="OrthoDB" id="583588at2"/>
<dbReference type="Proteomes" id="UP000198305">
    <property type="component" value="Unassembled WGS sequence"/>
</dbReference>
<evidence type="ECO:0000313" key="2">
    <source>
        <dbReference type="Proteomes" id="UP000198305"/>
    </source>
</evidence>
<accession>A0A238ZW89</accession>
<dbReference type="RefSeq" id="WP_089375631.1">
    <property type="nucleotide sequence ID" value="NZ_FZOA01000006.1"/>
</dbReference>
<organism evidence="1 2">
    <name type="scientific">Methylobacillus rhizosphaerae</name>
    <dbReference type="NCBI Taxonomy" id="551994"/>
    <lineage>
        <taxon>Bacteria</taxon>
        <taxon>Pseudomonadati</taxon>
        <taxon>Pseudomonadota</taxon>
        <taxon>Betaproteobacteria</taxon>
        <taxon>Nitrosomonadales</taxon>
        <taxon>Methylophilaceae</taxon>
        <taxon>Methylobacillus</taxon>
    </lineage>
</organism>
<evidence type="ECO:0000313" key="1">
    <source>
        <dbReference type="EMBL" id="SNR87509.1"/>
    </source>
</evidence>
<protein>
    <recommendedName>
        <fullName evidence="3">Transcriptional regulator, AbiEi antitoxin, Type IV TA system</fullName>
    </recommendedName>
</protein>
<name>A0A238ZW89_9PROT</name>
<reference evidence="2" key="1">
    <citation type="submission" date="2017-06" db="EMBL/GenBank/DDBJ databases">
        <authorList>
            <person name="Varghese N."/>
            <person name="Submissions S."/>
        </authorList>
    </citation>
    <scope>NUCLEOTIDE SEQUENCE [LARGE SCALE GENOMIC DNA]</scope>
    <source>
        <strain evidence="2">Ca-68</strain>
    </source>
</reference>
<dbReference type="EMBL" id="FZOA01000006">
    <property type="protein sequence ID" value="SNR87509.1"/>
    <property type="molecule type" value="Genomic_DNA"/>
</dbReference>
<sequence length="207" mass="23886">MKARASSQSKATLLAQHVRAGKVYRREDLAPYSTSVDRELRQLVDQGALHKLAQGLYYKPKKNVFGEVPPDENELLAAFLKDKNFLSFNPSVYNSLRLGTTQLYNKTVVYNHKRHGEFVLERRRYEFRMKPRFPRPHQVTPEYLLVDMLNNLDDLAEDRGSILAAAQRKLASFDRQKLQKSLEQYGSAATKRLMKRWQTAEQQGSAA</sequence>
<gene>
    <name evidence="1" type="ORF">SAMN05192560_1519</name>
</gene>
<evidence type="ECO:0008006" key="3">
    <source>
        <dbReference type="Google" id="ProtNLM"/>
    </source>
</evidence>